<keyword evidence="2" id="KW-0812">Transmembrane</keyword>
<keyword evidence="2" id="KW-0472">Membrane</keyword>
<keyword evidence="2" id="KW-1133">Transmembrane helix</keyword>
<organism evidence="4">
    <name type="scientific">Bionectria ochroleuca</name>
    <name type="common">Gliocladium roseum</name>
    <dbReference type="NCBI Taxonomy" id="29856"/>
    <lineage>
        <taxon>Eukaryota</taxon>
        <taxon>Fungi</taxon>
        <taxon>Dikarya</taxon>
        <taxon>Ascomycota</taxon>
        <taxon>Pezizomycotina</taxon>
        <taxon>Sordariomycetes</taxon>
        <taxon>Hypocreomycetidae</taxon>
        <taxon>Hypocreales</taxon>
        <taxon>Bionectriaceae</taxon>
        <taxon>Clonostachys</taxon>
    </lineage>
</organism>
<proteinExistence type="predicted"/>
<evidence type="ECO:0000256" key="2">
    <source>
        <dbReference type="SAM" id="Phobius"/>
    </source>
</evidence>
<evidence type="ECO:0000256" key="1">
    <source>
        <dbReference type="SAM" id="MobiDB-lite"/>
    </source>
</evidence>
<evidence type="ECO:0000259" key="3">
    <source>
        <dbReference type="PROSITE" id="PS50181"/>
    </source>
</evidence>
<feature type="transmembrane region" description="Helical" evidence="2">
    <location>
        <begin position="243"/>
        <end position="264"/>
    </location>
</feature>
<evidence type="ECO:0000313" key="4">
    <source>
        <dbReference type="EMBL" id="CEO48694.1"/>
    </source>
</evidence>
<reference evidence="4" key="1">
    <citation type="submission" date="2015-01" db="EMBL/GenBank/DDBJ databases">
        <authorList>
            <person name="Durling Mikael"/>
        </authorList>
    </citation>
    <scope>NUCLEOTIDE SEQUENCE</scope>
</reference>
<dbReference type="AlphaFoldDB" id="A0A0B7JUK8"/>
<protein>
    <recommendedName>
        <fullName evidence="3">F-box domain-containing protein</fullName>
    </recommendedName>
</protein>
<dbReference type="PROSITE" id="PS50181">
    <property type="entry name" value="FBOX"/>
    <property type="match status" value="1"/>
</dbReference>
<accession>A0A0B7JUK8</accession>
<feature type="region of interest" description="Disordered" evidence="1">
    <location>
        <begin position="83"/>
        <end position="113"/>
    </location>
</feature>
<dbReference type="EMBL" id="CDPU01000011">
    <property type="protein sequence ID" value="CEO48694.1"/>
    <property type="molecule type" value="Genomic_DNA"/>
</dbReference>
<gene>
    <name evidence="4" type="ORF">BN869_000004751_1</name>
</gene>
<dbReference type="InterPro" id="IPR001810">
    <property type="entry name" value="F-box_dom"/>
</dbReference>
<feature type="domain" description="F-box" evidence="3">
    <location>
        <begin position="120"/>
        <end position="168"/>
    </location>
</feature>
<sequence length="273" mass="30484">MGMDRTRWHSYCSVDCGAVSVGFKAAAEYIEIGERLASNVHASVPFCPPQSPTRVCPHPRPLDIRALIPAFISPAMASSTLHRRRAVNSSGSAPADATDSTRGIKPASQRADAGASQSGAVDFMSLPTEIHFAISKHLIYPDALSLKHTSRHFYGLVNTGVNLKVEWLIERRSLHLECPNDKRCDLGSDLRFCRGSVPLLMKRRREHMECDSRPGLGCLVFGTKTCVHRQRNPRWRRWLTTKFTIELWWVLLALVPLAFAWAWLASLIDPQAS</sequence>
<name>A0A0B7JUK8_BIOOC</name>